<gene>
    <name evidence="1" type="ORF">SAMN05216276_109215</name>
</gene>
<name>A0A239P6K8_9ACTN</name>
<organism evidence="1 2">
    <name type="scientific">Streptosporangium subroseum</name>
    <dbReference type="NCBI Taxonomy" id="106412"/>
    <lineage>
        <taxon>Bacteria</taxon>
        <taxon>Bacillati</taxon>
        <taxon>Actinomycetota</taxon>
        <taxon>Actinomycetes</taxon>
        <taxon>Streptosporangiales</taxon>
        <taxon>Streptosporangiaceae</taxon>
        <taxon>Streptosporangium</taxon>
    </lineage>
</organism>
<dbReference type="AlphaFoldDB" id="A0A239P6K8"/>
<dbReference type="RefSeq" id="WP_089213349.1">
    <property type="nucleotide sequence ID" value="NZ_FZOD01000092.1"/>
</dbReference>
<dbReference type="Proteomes" id="UP000198282">
    <property type="component" value="Unassembled WGS sequence"/>
</dbReference>
<evidence type="ECO:0000313" key="2">
    <source>
        <dbReference type="Proteomes" id="UP000198282"/>
    </source>
</evidence>
<accession>A0A239P6K8</accession>
<protein>
    <submittedName>
        <fullName evidence="1">Uncharacterized protein</fullName>
    </submittedName>
</protein>
<sequence>MTTTVVEIHVPLHETPGLAETEYQFPWIDEIEEFLFELEQQGEVEVFDDGEQFGDVYVFFVAGADESALLAAASRVAALDGIPTGAFAMITDDEAAEFGLGRRIDLPMP</sequence>
<dbReference type="EMBL" id="FZOD01000092">
    <property type="protein sequence ID" value="SNT62592.1"/>
    <property type="molecule type" value="Genomic_DNA"/>
</dbReference>
<proteinExistence type="predicted"/>
<evidence type="ECO:0000313" key="1">
    <source>
        <dbReference type="EMBL" id="SNT62592.1"/>
    </source>
</evidence>
<reference evidence="1 2" key="1">
    <citation type="submission" date="2017-06" db="EMBL/GenBank/DDBJ databases">
        <authorList>
            <person name="Kim H.J."/>
            <person name="Triplett B.A."/>
        </authorList>
    </citation>
    <scope>NUCLEOTIDE SEQUENCE [LARGE SCALE GENOMIC DNA]</scope>
    <source>
        <strain evidence="1 2">CGMCC 4.2132</strain>
    </source>
</reference>
<keyword evidence="2" id="KW-1185">Reference proteome</keyword>
<dbReference type="OrthoDB" id="3389824at2"/>